<evidence type="ECO:0000256" key="7">
    <source>
        <dbReference type="ARBA" id="ARBA00023224"/>
    </source>
</evidence>
<name>A0ABM0MXW6_SACKO</name>
<dbReference type="CDD" id="cd00637">
    <property type="entry name" value="7tm_classA_rhodopsin-like"/>
    <property type="match status" value="1"/>
</dbReference>
<feature type="transmembrane region" description="Helical" evidence="9">
    <location>
        <begin position="72"/>
        <end position="95"/>
    </location>
</feature>
<dbReference type="PROSITE" id="PS00237">
    <property type="entry name" value="G_PROTEIN_RECEP_F1_1"/>
    <property type="match status" value="1"/>
</dbReference>
<dbReference type="PANTHER" id="PTHR24243">
    <property type="entry name" value="G-PROTEIN COUPLED RECEPTOR"/>
    <property type="match status" value="1"/>
</dbReference>
<evidence type="ECO:0000256" key="4">
    <source>
        <dbReference type="ARBA" id="ARBA00023040"/>
    </source>
</evidence>
<dbReference type="PROSITE" id="PS50262">
    <property type="entry name" value="G_PROTEIN_RECEP_F1_2"/>
    <property type="match status" value="1"/>
</dbReference>
<dbReference type="PANTHER" id="PTHR24243:SF208">
    <property type="entry name" value="PYROKININ-1 RECEPTOR"/>
    <property type="match status" value="1"/>
</dbReference>
<protein>
    <submittedName>
        <fullName evidence="12">5-hydroxytryptamine receptor 7-like</fullName>
    </submittedName>
</protein>
<reference evidence="12" key="1">
    <citation type="submission" date="2025-08" db="UniProtKB">
        <authorList>
            <consortium name="RefSeq"/>
        </authorList>
    </citation>
    <scope>IDENTIFICATION</scope>
    <source>
        <tissue evidence="12">Testes</tissue>
    </source>
</reference>
<feature type="domain" description="G-protein coupled receptors family 1 profile" evidence="10">
    <location>
        <begin position="52"/>
        <end position="173"/>
    </location>
</feature>
<keyword evidence="7" id="KW-0807">Transducer</keyword>
<feature type="compositionally biased region" description="Low complexity" evidence="8">
    <location>
        <begin position="1"/>
        <end position="20"/>
    </location>
</feature>
<dbReference type="InterPro" id="IPR017452">
    <property type="entry name" value="GPCR_Rhodpsn_7TM"/>
</dbReference>
<dbReference type="Gene3D" id="1.20.1070.10">
    <property type="entry name" value="Rhodopsin 7-helix transmembrane proteins"/>
    <property type="match status" value="1"/>
</dbReference>
<feature type="region of interest" description="Disordered" evidence="8">
    <location>
        <begin position="1"/>
        <end position="23"/>
    </location>
</feature>
<dbReference type="RefSeq" id="XP_006824857.1">
    <property type="nucleotide sequence ID" value="XM_006824794.1"/>
</dbReference>
<evidence type="ECO:0000256" key="1">
    <source>
        <dbReference type="ARBA" id="ARBA00004141"/>
    </source>
</evidence>
<comment type="subcellular location">
    <subcellularLocation>
        <location evidence="1">Membrane</location>
        <topology evidence="1">Multi-pass membrane protein</topology>
    </subcellularLocation>
</comment>
<keyword evidence="11" id="KW-1185">Reference proteome</keyword>
<feature type="transmembrane region" description="Helical" evidence="9">
    <location>
        <begin position="115"/>
        <end position="136"/>
    </location>
</feature>
<keyword evidence="6" id="KW-0675">Receptor</keyword>
<gene>
    <name evidence="12" type="primary">LOC102806430</name>
</gene>
<evidence type="ECO:0000256" key="5">
    <source>
        <dbReference type="ARBA" id="ARBA00023136"/>
    </source>
</evidence>
<dbReference type="SUPFAM" id="SSF81321">
    <property type="entry name" value="Family A G protein-coupled receptor-like"/>
    <property type="match status" value="1"/>
</dbReference>
<evidence type="ECO:0000256" key="2">
    <source>
        <dbReference type="ARBA" id="ARBA00022692"/>
    </source>
</evidence>
<evidence type="ECO:0000313" key="12">
    <source>
        <dbReference type="RefSeq" id="XP_006824857.1"/>
    </source>
</evidence>
<feature type="transmembrane region" description="Helical" evidence="9">
    <location>
        <begin position="148"/>
        <end position="171"/>
    </location>
</feature>
<organism evidence="11 12">
    <name type="scientific">Saccoglossus kowalevskii</name>
    <name type="common">Acorn worm</name>
    <dbReference type="NCBI Taxonomy" id="10224"/>
    <lineage>
        <taxon>Eukaryota</taxon>
        <taxon>Metazoa</taxon>
        <taxon>Hemichordata</taxon>
        <taxon>Enteropneusta</taxon>
        <taxon>Harrimaniidae</taxon>
        <taxon>Saccoglossus</taxon>
    </lineage>
</organism>
<keyword evidence="2 9" id="KW-0812">Transmembrane</keyword>
<accession>A0ABM0MXW6</accession>
<proteinExistence type="predicted"/>
<evidence type="ECO:0000313" key="11">
    <source>
        <dbReference type="Proteomes" id="UP000694865"/>
    </source>
</evidence>
<keyword evidence="3 9" id="KW-1133">Transmembrane helix</keyword>
<feature type="transmembrane region" description="Helical" evidence="9">
    <location>
        <begin position="36"/>
        <end position="60"/>
    </location>
</feature>
<dbReference type="Pfam" id="PF00001">
    <property type="entry name" value="7tm_1"/>
    <property type="match status" value="1"/>
</dbReference>
<evidence type="ECO:0000256" key="8">
    <source>
        <dbReference type="SAM" id="MobiDB-lite"/>
    </source>
</evidence>
<dbReference type="InterPro" id="IPR000276">
    <property type="entry name" value="GPCR_Rhodpsn"/>
</dbReference>
<evidence type="ECO:0000259" key="10">
    <source>
        <dbReference type="PROSITE" id="PS50262"/>
    </source>
</evidence>
<dbReference type="GeneID" id="102806430"/>
<keyword evidence="5 9" id="KW-0472">Membrane</keyword>
<keyword evidence="4" id="KW-0297">G-protein coupled receptor</keyword>
<sequence length="173" mass="19346">MADYNNTTFGNFTGNSTNNTDEVTTLEPRAPSIAEAILAALIVLIICSTLVNNFFVLFVFGKVPRLRTPGPMYFLVLLAITQFFGVIFSLVPSLVSVIMGGEWIMGNVFDDVSAYMANLCYHLTVHTLGIICFERYLRICRPLKHEEIFSETVTVIILFGIIFFDCVLAIFHS</sequence>
<evidence type="ECO:0000256" key="3">
    <source>
        <dbReference type="ARBA" id="ARBA00022989"/>
    </source>
</evidence>
<dbReference type="Proteomes" id="UP000694865">
    <property type="component" value="Unplaced"/>
</dbReference>
<evidence type="ECO:0000256" key="6">
    <source>
        <dbReference type="ARBA" id="ARBA00023170"/>
    </source>
</evidence>
<evidence type="ECO:0000256" key="9">
    <source>
        <dbReference type="SAM" id="Phobius"/>
    </source>
</evidence>